<evidence type="ECO:0000256" key="3">
    <source>
        <dbReference type="ARBA" id="ARBA00023163"/>
    </source>
</evidence>
<name>A6WFG1_KINRD</name>
<dbReference type="Gene3D" id="1.10.357.10">
    <property type="entry name" value="Tetracycline Repressor, domain 2"/>
    <property type="match status" value="1"/>
</dbReference>
<gene>
    <name evidence="6" type="ordered locus">Krad_4087</name>
</gene>
<dbReference type="InterPro" id="IPR023772">
    <property type="entry name" value="DNA-bd_HTH_TetR-type_CS"/>
</dbReference>
<keyword evidence="7" id="KW-1185">Reference proteome</keyword>
<dbReference type="GO" id="GO:0000976">
    <property type="term" value="F:transcription cis-regulatory region binding"/>
    <property type="evidence" value="ECO:0007669"/>
    <property type="project" value="TreeGrafter"/>
</dbReference>
<evidence type="ECO:0000259" key="5">
    <source>
        <dbReference type="PROSITE" id="PS50977"/>
    </source>
</evidence>
<dbReference type="AlphaFoldDB" id="A6WFG1"/>
<dbReference type="PROSITE" id="PS50977">
    <property type="entry name" value="HTH_TETR_2"/>
    <property type="match status" value="1"/>
</dbReference>
<feature type="DNA-binding region" description="H-T-H motif" evidence="4">
    <location>
        <begin position="49"/>
        <end position="68"/>
    </location>
</feature>
<evidence type="ECO:0000256" key="2">
    <source>
        <dbReference type="ARBA" id="ARBA00023125"/>
    </source>
</evidence>
<dbReference type="InterPro" id="IPR001647">
    <property type="entry name" value="HTH_TetR"/>
</dbReference>
<dbReference type="Pfam" id="PF00440">
    <property type="entry name" value="TetR_N"/>
    <property type="match status" value="1"/>
</dbReference>
<accession>A6WFG1</accession>
<protein>
    <submittedName>
        <fullName evidence="6">Transcriptional regulator, TetR family</fullName>
    </submittedName>
</protein>
<evidence type="ECO:0000313" key="6">
    <source>
        <dbReference type="EMBL" id="ABS05550.1"/>
    </source>
</evidence>
<dbReference type="EMBL" id="CP000750">
    <property type="protein sequence ID" value="ABS05550.1"/>
    <property type="molecule type" value="Genomic_DNA"/>
</dbReference>
<dbReference type="SUPFAM" id="SSF46689">
    <property type="entry name" value="Homeodomain-like"/>
    <property type="match status" value="1"/>
</dbReference>
<dbReference type="GO" id="GO:0003700">
    <property type="term" value="F:DNA-binding transcription factor activity"/>
    <property type="evidence" value="ECO:0007669"/>
    <property type="project" value="TreeGrafter"/>
</dbReference>
<dbReference type="HOGENOM" id="CLU_069356_17_0_11"/>
<evidence type="ECO:0000256" key="4">
    <source>
        <dbReference type="PROSITE-ProRule" id="PRU00335"/>
    </source>
</evidence>
<organism evidence="6 7">
    <name type="scientific">Kineococcus radiotolerans (strain ATCC BAA-149 / DSM 14245 / SRS30216)</name>
    <dbReference type="NCBI Taxonomy" id="266940"/>
    <lineage>
        <taxon>Bacteria</taxon>
        <taxon>Bacillati</taxon>
        <taxon>Actinomycetota</taxon>
        <taxon>Actinomycetes</taxon>
        <taxon>Kineosporiales</taxon>
        <taxon>Kineosporiaceae</taxon>
        <taxon>Kineococcus</taxon>
    </lineage>
</organism>
<dbReference type="PROSITE" id="PS01081">
    <property type="entry name" value="HTH_TETR_1"/>
    <property type="match status" value="1"/>
</dbReference>
<dbReference type="PANTHER" id="PTHR30055">
    <property type="entry name" value="HTH-TYPE TRANSCRIPTIONAL REGULATOR RUTR"/>
    <property type="match status" value="1"/>
</dbReference>
<dbReference type="InterPro" id="IPR036271">
    <property type="entry name" value="Tet_transcr_reg_TetR-rel_C_sf"/>
</dbReference>
<dbReference type="PRINTS" id="PR00455">
    <property type="entry name" value="HTHTETR"/>
</dbReference>
<sequence length="228" mass="24090">MCPVVPGGGYPRPVTTTAVRPLRADAARNRALIVDAARRLFAERGLDVTLHDVAEAAGVGVGTVYRRFPDKDALLAGLVTAKYETLVELAERAAARPSGREALREYLLGAMELRASDRSLSTAVMRAAPQTEQALALRARLSEVVGGVVERAHAEHALREGFTADDVPAVTSMIGSIADRTRGESPDAWRRYGLLIADAVCPPAGELPPLVGEPLPPPTSGTCAAPRP</sequence>
<reference evidence="7" key="1">
    <citation type="journal article" date="2008" name="PLoS ONE">
        <title>Survival in nuclear waste, extreme resistance, and potential applications gleaned from the genome sequence of Kineococcus radiotolerans SRS30216.</title>
        <authorList>
            <person name="Bagwell C.E."/>
            <person name="Bhat S."/>
            <person name="Hawkins G.M."/>
            <person name="Smith B.W."/>
            <person name="Biswas T."/>
            <person name="Hoover T.R."/>
            <person name="Saunders E."/>
            <person name="Han C.S."/>
            <person name="Tsodikov O.V."/>
            <person name="Shimkets L.J."/>
        </authorList>
    </citation>
    <scope>NUCLEOTIDE SEQUENCE [LARGE SCALE GENOMIC DNA]</scope>
    <source>
        <strain evidence="7">ATCC BAA-149 / DSM 14245 / SRS30216</strain>
    </source>
</reference>
<dbReference type="KEGG" id="kra:Krad_4087"/>
<dbReference type="STRING" id="266940.Krad_4087"/>
<evidence type="ECO:0000256" key="1">
    <source>
        <dbReference type="ARBA" id="ARBA00023015"/>
    </source>
</evidence>
<dbReference type="eggNOG" id="COG1309">
    <property type="taxonomic scope" value="Bacteria"/>
</dbReference>
<keyword evidence="3" id="KW-0804">Transcription</keyword>
<keyword evidence="2 4" id="KW-0238">DNA-binding</keyword>
<dbReference type="SUPFAM" id="SSF48498">
    <property type="entry name" value="Tetracyclin repressor-like, C-terminal domain"/>
    <property type="match status" value="1"/>
</dbReference>
<proteinExistence type="predicted"/>
<dbReference type="Proteomes" id="UP000001116">
    <property type="component" value="Chromosome"/>
</dbReference>
<dbReference type="InterPro" id="IPR009057">
    <property type="entry name" value="Homeodomain-like_sf"/>
</dbReference>
<dbReference type="InterPro" id="IPR050109">
    <property type="entry name" value="HTH-type_TetR-like_transc_reg"/>
</dbReference>
<keyword evidence="1" id="KW-0805">Transcription regulation</keyword>
<dbReference type="PANTHER" id="PTHR30055:SF234">
    <property type="entry name" value="HTH-TYPE TRANSCRIPTIONAL REGULATOR BETI"/>
    <property type="match status" value="1"/>
</dbReference>
<evidence type="ECO:0000313" key="7">
    <source>
        <dbReference type="Proteomes" id="UP000001116"/>
    </source>
</evidence>
<feature type="domain" description="HTH tetR-type" evidence="5">
    <location>
        <begin position="27"/>
        <end position="86"/>
    </location>
</feature>